<dbReference type="STRING" id="1043004.A0A074WCR9"/>
<feature type="region of interest" description="Disordered" evidence="5">
    <location>
        <begin position="39"/>
        <end position="80"/>
    </location>
</feature>
<evidence type="ECO:0000313" key="8">
    <source>
        <dbReference type="Proteomes" id="UP000027730"/>
    </source>
</evidence>
<feature type="zinc finger region" description="C3H1-type" evidence="4">
    <location>
        <begin position="14"/>
        <end position="41"/>
    </location>
</feature>
<dbReference type="CDD" id="cd23954">
    <property type="entry name" value="AMO1_CTD"/>
    <property type="match status" value="1"/>
</dbReference>
<dbReference type="InterPro" id="IPR041367">
    <property type="entry name" value="Znf-CCCH_4"/>
</dbReference>
<feature type="compositionally biased region" description="Low complexity" evidence="5">
    <location>
        <begin position="529"/>
        <end position="542"/>
    </location>
</feature>
<evidence type="ECO:0000256" key="5">
    <source>
        <dbReference type="SAM" id="MobiDB-lite"/>
    </source>
</evidence>
<feature type="region of interest" description="Disordered" evidence="5">
    <location>
        <begin position="208"/>
        <end position="597"/>
    </location>
</feature>
<dbReference type="EMBL" id="KL584722">
    <property type="protein sequence ID" value="KEQ69364.1"/>
    <property type="molecule type" value="Genomic_DNA"/>
</dbReference>
<keyword evidence="3 4" id="KW-0862">Zinc</keyword>
<feature type="compositionally biased region" description="Low complexity" evidence="5">
    <location>
        <begin position="439"/>
        <end position="467"/>
    </location>
</feature>
<feature type="compositionally biased region" description="Basic and acidic residues" evidence="5">
    <location>
        <begin position="585"/>
        <end position="597"/>
    </location>
</feature>
<feature type="compositionally biased region" description="Polar residues" evidence="5">
    <location>
        <begin position="398"/>
        <end position="437"/>
    </location>
</feature>
<evidence type="ECO:0000256" key="3">
    <source>
        <dbReference type="ARBA" id="ARBA00022833"/>
    </source>
</evidence>
<feature type="compositionally biased region" description="Polar residues" evidence="5">
    <location>
        <begin position="468"/>
        <end position="489"/>
    </location>
</feature>
<gene>
    <name evidence="7" type="ORF">M436DRAFT_76286</name>
</gene>
<feature type="compositionally biased region" description="Low complexity" evidence="5">
    <location>
        <begin position="490"/>
        <end position="501"/>
    </location>
</feature>
<proteinExistence type="predicted"/>
<feature type="compositionally biased region" description="Low complexity" evidence="5">
    <location>
        <begin position="267"/>
        <end position="282"/>
    </location>
</feature>
<evidence type="ECO:0000259" key="6">
    <source>
        <dbReference type="PROSITE" id="PS50103"/>
    </source>
</evidence>
<evidence type="ECO:0000256" key="1">
    <source>
        <dbReference type="ARBA" id="ARBA00022723"/>
    </source>
</evidence>
<dbReference type="InterPro" id="IPR036855">
    <property type="entry name" value="Znf_CCCH_sf"/>
</dbReference>
<dbReference type="Proteomes" id="UP000027730">
    <property type="component" value="Unassembled WGS sequence"/>
</dbReference>
<dbReference type="Gene3D" id="4.10.1000.10">
    <property type="entry name" value="Zinc finger, CCCH-type"/>
    <property type="match status" value="1"/>
</dbReference>
<dbReference type="AlphaFoldDB" id="A0A074WCR9"/>
<dbReference type="InterPro" id="IPR000571">
    <property type="entry name" value="Znf_CCCH"/>
</dbReference>
<sequence length="653" mass="68220">MFGRVQHGNAQGGGGGGRVCSFYQQGRCRFGDNCKFEHPGANKPQDSGNRFQTLQNQGNGFGQRNRNNQRPPAPNRGQQYASTYQVTKDGIEQDLKNEKPQWPFSAYGPGRDAPTQLFGGFPLEQSPEEMRVLYYKALANGNPQPAIQAEQELLTQITQQVGQILGDLAGAEKYVLDGENQHPNRIDGCQASVGNVFHKGRKLNSKFSPNITAPAVNQPAQTGAFGQPSAMSGGGAFGQPSNLGGGGGFGQASSLGQRPSPFGQSGGTAPAAGAFGSPSALGQKPSFGQPSAMGAKPNPFGQPAAPTGGFGQPSTLGQGGAFGQPSAAPQASPFTQTGQSNQVPPSPFGQNPQQGGGGLSQASALGQPSNLGQQQNTTFGQASGLGQQPQPAFGQPSAPVQQNTAFGQPSVPNQQNTAFGQPSVAGQHTAFNQNPAPSANGAPGFGQPAANGQPPAPAQQANGFGQPSAPTQQQNAFGKPSPFTQAQGNQQPQSPFAQAAAKSTTFGQPTQPTNNRTFGGGFGTASGPQAQHQQQQQQQQQQKSYADPVPQGDWITRQPNGQLKGFKGAPVQYLGTNEATSTQEPHYRKGDGQMERIWHPEGNAPLRAEVEAPAEAYTAEVEAAYKFVAEQGVFKDGVMPEVPPKCEWIRWDI</sequence>
<keyword evidence="8" id="KW-1185">Reference proteome</keyword>
<dbReference type="Pfam" id="PF18044">
    <property type="entry name" value="zf-CCCH_4"/>
    <property type="match status" value="1"/>
</dbReference>
<keyword evidence="1 4" id="KW-0479">Metal-binding</keyword>
<accession>A0A074WCR9</accession>
<evidence type="ECO:0000313" key="7">
    <source>
        <dbReference type="EMBL" id="KEQ69364.1"/>
    </source>
</evidence>
<evidence type="ECO:0000256" key="2">
    <source>
        <dbReference type="ARBA" id="ARBA00022771"/>
    </source>
</evidence>
<dbReference type="GeneID" id="25415805"/>
<dbReference type="PROSITE" id="PS50103">
    <property type="entry name" value="ZF_C3H1"/>
    <property type="match status" value="1"/>
</dbReference>
<dbReference type="HOGENOM" id="CLU_028685_1_0_1"/>
<feature type="domain" description="C3H1-type" evidence="6">
    <location>
        <begin position="14"/>
        <end position="41"/>
    </location>
</feature>
<feature type="compositionally biased region" description="Polar residues" evidence="5">
    <location>
        <begin position="574"/>
        <end position="584"/>
    </location>
</feature>
<dbReference type="PANTHER" id="PTHR21099:SF2">
    <property type="entry name" value="SI:CH211-113E8.11"/>
    <property type="match status" value="1"/>
</dbReference>
<dbReference type="RefSeq" id="XP_013423569.1">
    <property type="nucleotide sequence ID" value="XM_013568115.1"/>
</dbReference>
<dbReference type="PANTHER" id="PTHR21099">
    <property type="entry name" value="RAD201"/>
    <property type="match status" value="1"/>
</dbReference>
<feature type="compositionally biased region" description="Polar residues" evidence="5">
    <location>
        <begin position="502"/>
        <end position="516"/>
    </location>
</feature>
<dbReference type="SMART" id="SM00356">
    <property type="entry name" value="ZnF_C3H1"/>
    <property type="match status" value="1"/>
</dbReference>
<feature type="compositionally biased region" description="Polar residues" evidence="5">
    <location>
        <begin position="44"/>
        <end position="54"/>
    </location>
</feature>
<feature type="compositionally biased region" description="Gly residues" evidence="5">
    <location>
        <begin position="232"/>
        <end position="250"/>
    </location>
</feature>
<dbReference type="GO" id="GO:0008270">
    <property type="term" value="F:zinc ion binding"/>
    <property type="evidence" value="ECO:0007669"/>
    <property type="project" value="UniProtKB-KW"/>
</dbReference>
<feature type="compositionally biased region" description="Polar residues" evidence="5">
    <location>
        <begin position="368"/>
        <end position="390"/>
    </location>
</feature>
<keyword evidence="2 4" id="KW-0863">Zinc-finger</keyword>
<feature type="compositionally biased region" description="Low complexity" evidence="5">
    <location>
        <begin position="55"/>
        <end position="79"/>
    </location>
</feature>
<reference evidence="7 8" key="1">
    <citation type="journal article" date="2014" name="BMC Genomics">
        <title>Genome sequencing of four Aureobasidium pullulans varieties: biotechnological potential, stress tolerance, and description of new species.</title>
        <authorList>
            <person name="Gostin Ar C."/>
            <person name="Ohm R.A."/>
            <person name="Kogej T."/>
            <person name="Sonjak S."/>
            <person name="Turk M."/>
            <person name="Zajc J."/>
            <person name="Zalar P."/>
            <person name="Grube M."/>
            <person name="Sun H."/>
            <person name="Han J."/>
            <person name="Sharma A."/>
            <person name="Chiniquy J."/>
            <person name="Ngan C.Y."/>
            <person name="Lipzen A."/>
            <person name="Barry K."/>
            <person name="Grigoriev I.V."/>
            <person name="Gunde-Cimerman N."/>
        </authorList>
    </citation>
    <scope>NUCLEOTIDE SEQUENCE [LARGE SCALE GENOMIC DNA]</scope>
    <source>
        <strain evidence="7 8">CBS 147.97</strain>
    </source>
</reference>
<name>A0A074WCR9_9PEZI</name>
<organism evidence="7 8">
    <name type="scientific">Aureobasidium namibiae CBS 147.97</name>
    <dbReference type="NCBI Taxonomy" id="1043004"/>
    <lineage>
        <taxon>Eukaryota</taxon>
        <taxon>Fungi</taxon>
        <taxon>Dikarya</taxon>
        <taxon>Ascomycota</taxon>
        <taxon>Pezizomycotina</taxon>
        <taxon>Dothideomycetes</taxon>
        <taxon>Dothideomycetidae</taxon>
        <taxon>Dothideales</taxon>
        <taxon>Saccotheciaceae</taxon>
        <taxon>Aureobasidium</taxon>
    </lineage>
</organism>
<feature type="compositionally biased region" description="Polar residues" evidence="5">
    <location>
        <begin position="327"/>
        <end position="343"/>
    </location>
</feature>
<dbReference type="OrthoDB" id="20729at2759"/>
<dbReference type="SUPFAM" id="SSF90229">
    <property type="entry name" value="CCCH zinc finger"/>
    <property type="match status" value="1"/>
</dbReference>
<protein>
    <recommendedName>
        <fullName evidence="6">C3H1-type domain-containing protein</fullName>
    </recommendedName>
</protein>
<dbReference type="GO" id="GO:0005634">
    <property type="term" value="C:nucleus"/>
    <property type="evidence" value="ECO:0007669"/>
    <property type="project" value="TreeGrafter"/>
</dbReference>
<evidence type="ECO:0000256" key="4">
    <source>
        <dbReference type="PROSITE-ProRule" id="PRU00723"/>
    </source>
</evidence>